<dbReference type="EMBL" id="JAARWW010000012">
    <property type="protein sequence ID" value="MBC2005484.1"/>
    <property type="molecule type" value="Genomic_DNA"/>
</dbReference>
<gene>
    <name evidence="1" type="ORF">HCA78_17050</name>
</gene>
<proteinExistence type="predicted"/>
<dbReference type="RefSeq" id="WP_185534095.1">
    <property type="nucleotide sequence ID" value="NZ_JAARWW010000012.1"/>
</dbReference>
<dbReference type="AlphaFoldDB" id="A0A842CZN3"/>
<dbReference type="Proteomes" id="UP000546806">
    <property type="component" value="Unassembled WGS sequence"/>
</dbReference>
<organism evidence="1 2">
    <name type="scientific">Listeria booriae</name>
    <dbReference type="NCBI Taxonomy" id="1552123"/>
    <lineage>
        <taxon>Bacteria</taxon>
        <taxon>Bacillati</taxon>
        <taxon>Bacillota</taxon>
        <taxon>Bacilli</taxon>
        <taxon>Bacillales</taxon>
        <taxon>Listeriaceae</taxon>
        <taxon>Listeria</taxon>
    </lineage>
</organism>
<evidence type="ECO:0000313" key="1">
    <source>
        <dbReference type="EMBL" id="MBC2005484.1"/>
    </source>
</evidence>
<name>A0A842CZN3_9LIST</name>
<accession>A0A842CZN3</accession>
<protein>
    <submittedName>
        <fullName evidence="1">Uncharacterized protein</fullName>
    </submittedName>
</protein>
<reference evidence="1 2" key="1">
    <citation type="submission" date="2020-03" db="EMBL/GenBank/DDBJ databases">
        <title>Soil Listeria distribution.</title>
        <authorList>
            <person name="Liao J."/>
            <person name="Wiedmann M."/>
        </authorList>
    </citation>
    <scope>NUCLEOTIDE SEQUENCE [LARGE SCALE GENOMIC DNA]</scope>
    <source>
        <strain evidence="1 2">FSL L7-0435</strain>
    </source>
</reference>
<comment type="caution">
    <text evidence="1">The sequence shown here is derived from an EMBL/GenBank/DDBJ whole genome shotgun (WGS) entry which is preliminary data.</text>
</comment>
<sequence length="202" mass="23458">MVTGFSNEKSAEFVVLNDLYRKIKNEYSVFYPFSFQKNRDDTMISFNNNVQDLHFIALFSRRPKTNNIGSSQSVVSFRSTHLLQASFFKEHGIPVIAAAPIGTSIETISFGAKCQWFKVTTNVFEEMSNLYFLGGTCITESDNIECINEDELLLFLRNTKLYSWTEVVGKIRNWYDDYLPQHSNNFFNVFRGQKPIFIVYKQ</sequence>
<evidence type="ECO:0000313" key="2">
    <source>
        <dbReference type="Proteomes" id="UP000546806"/>
    </source>
</evidence>